<dbReference type="Proteomes" id="UP001215598">
    <property type="component" value="Unassembled WGS sequence"/>
</dbReference>
<comment type="caution">
    <text evidence="1">The sequence shown here is derived from an EMBL/GenBank/DDBJ whole genome shotgun (WGS) entry which is preliminary data.</text>
</comment>
<evidence type="ECO:0000313" key="1">
    <source>
        <dbReference type="EMBL" id="KAJ7748362.1"/>
    </source>
</evidence>
<keyword evidence="2" id="KW-1185">Reference proteome</keyword>
<evidence type="ECO:0000313" key="2">
    <source>
        <dbReference type="Proteomes" id="UP001215598"/>
    </source>
</evidence>
<protein>
    <submittedName>
        <fullName evidence="1">Uncharacterized protein</fullName>
    </submittedName>
</protein>
<name>A0AAD7ITK7_9AGAR</name>
<sequence>MNSEPQVEDMSLALQLNPQVVTDEQRNQITADLQHLLIGVQCTAIANLTVFLCIKLYQSGPRDLLAIVGS</sequence>
<accession>A0AAD7ITK7</accession>
<dbReference type="EMBL" id="JARKIB010000073">
    <property type="protein sequence ID" value="KAJ7748362.1"/>
    <property type="molecule type" value="Genomic_DNA"/>
</dbReference>
<organism evidence="1 2">
    <name type="scientific">Mycena metata</name>
    <dbReference type="NCBI Taxonomy" id="1033252"/>
    <lineage>
        <taxon>Eukaryota</taxon>
        <taxon>Fungi</taxon>
        <taxon>Dikarya</taxon>
        <taxon>Basidiomycota</taxon>
        <taxon>Agaricomycotina</taxon>
        <taxon>Agaricomycetes</taxon>
        <taxon>Agaricomycetidae</taxon>
        <taxon>Agaricales</taxon>
        <taxon>Marasmiineae</taxon>
        <taxon>Mycenaceae</taxon>
        <taxon>Mycena</taxon>
    </lineage>
</organism>
<gene>
    <name evidence="1" type="ORF">B0H16DRAFT_1725547</name>
</gene>
<dbReference type="AlphaFoldDB" id="A0AAD7ITK7"/>
<proteinExistence type="predicted"/>
<reference evidence="1" key="1">
    <citation type="submission" date="2023-03" db="EMBL/GenBank/DDBJ databases">
        <title>Massive genome expansion in bonnet fungi (Mycena s.s.) driven by repeated elements and novel gene families across ecological guilds.</title>
        <authorList>
            <consortium name="Lawrence Berkeley National Laboratory"/>
            <person name="Harder C.B."/>
            <person name="Miyauchi S."/>
            <person name="Viragh M."/>
            <person name="Kuo A."/>
            <person name="Thoen E."/>
            <person name="Andreopoulos B."/>
            <person name="Lu D."/>
            <person name="Skrede I."/>
            <person name="Drula E."/>
            <person name="Henrissat B."/>
            <person name="Morin E."/>
            <person name="Kohler A."/>
            <person name="Barry K."/>
            <person name="LaButti K."/>
            <person name="Morin E."/>
            <person name="Salamov A."/>
            <person name="Lipzen A."/>
            <person name="Mereny Z."/>
            <person name="Hegedus B."/>
            <person name="Baldrian P."/>
            <person name="Stursova M."/>
            <person name="Weitz H."/>
            <person name="Taylor A."/>
            <person name="Grigoriev I.V."/>
            <person name="Nagy L.G."/>
            <person name="Martin F."/>
            <person name="Kauserud H."/>
        </authorList>
    </citation>
    <scope>NUCLEOTIDE SEQUENCE</scope>
    <source>
        <strain evidence="1">CBHHK182m</strain>
    </source>
</reference>